<dbReference type="GO" id="GO:0005886">
    <property type="term" value="C:plasma membrane"/>
    <property type="evidence" value="ECO:0007669"/>
    <property type="project" value="TreeGrafter"/>
</dbReference>
<dbReference type="EMBL" id="CAJHUB010000754">
    <property type="protein sequence ID" value="CAD7682359.1"/>
    <property type="molecule type" value="Genomic_DNA"/>
</dbReference>
<keyword evidence="4" id="KW-0410">Iron transport</keyword>
<dbReference type="GO" id="GO:0015094">
    <property type="term" value="F:lead ion transmembrane transporter activity"/>
    <property type="evidence" value="ECO:0007669"/>
    <property type="project" value="TreeGrafter"/>
</dbReference>
<keyword evidence="4" id="KW-0408">Iron</keyword>
<dbReference type="GO" id="GO:0015099">
    <property type="term" value="F:nickel cation transmembrane transporter activity"/>
    <property type="evidence" value="ECO:0007669"/>
    <property type="project" value="TreeGrafter"/>
</dbReference>
<evidence type="ECO:0000256" key="3">
    <source>
        <dbReference type="ARBA" id="ARBA00006670"/>
    </source>
</evidence>
<keyword evidence="4" id="KW-0406">Ion transport</keyword>
<protein>
    <submittedName>
        <fullName evidence="10">(raccoon dog) hypothetical protein</fullName>
    </submittedName>
</protein>
<evidence type="ECO:0000256" key="9">
    <source>
        <dbReference type="SAM" id="Phobius"/>
    </source>
</evidence>
<keyword evidence="5 9" id="KW-0812">Transmembrane</keyword>
<gene>
    <name evidence="10" type="ORF">NYPRO_LOCUS15151</name>
</gene>
<feature type="transmembrane region" description="Helical" evidence="9">
    <location>
        <begin position="155"/>
        <end position="175"/>
    </location>
</feature>
<comment type="caution">
    <text evidence="10">The sequence shown here is derived from an EMBL/GenBank/DDBJ whole genome shotgun (WGS) entry which is preliminary data.</text>
</comment>
<evidence type="ECO:0000256" key="6">
    <source>
        <dbReference type="ARBA" id="ARBA00022989"/>
    </source>
</evidence>
<keyword evidence="6 9" id="KW-1133">Transmembrane helix</keyword>
<dbReference type="PRINTS" id="PR00447">
    <property type="entry name" value="NATRESASSCMP"/>
</dbReference>
<evidence type="ECO:0000313" key="10">
    <source>
        <dbReference type="EMBL" id="CAD7682359.1"/>
    </source>
</evidence>
<keyword evidence="7 9" id="KW-0472">Membrane</keyword>
<dbReference type="GO" id="GO:0031902">
    <property type="term" value="C:late endosome membrane"/>
    <property type="evidence" value="ECO:0007669"/>
    <property type="project" value="UniProtKB-SubCell"/>
</dbReference>
<keyword evidence="4" id="KW-0813">Transport</keyword>
<dbReference type="GO" id="GO:0005765">
    <property type="term" value="C:lysosomal membrane"/>
    <property type="evidence" value="ECO:0007669"/>
    <property type="project" value="UniProtKB-SubCell"/>
</dbReference>
<organism evidence="10 11">
    <name type="scientific">Nyctereutes procyonoides</name>
    <name type="common">Raccoon dog</name>
    <name type="synonym">Canis procyonoides</name>
    <dbReference type="NCBI Taxonomy" id="34880"/>
    <lineage>
        <taxon>Eukaryota</taxon>
        <taxon>Metazoa</taxon>
        <taxon>Chordata</taxon>
        <taxon>Craniata</taxon>
        <taxon>Vertebrata</taxon>
        <taxon>Euteleostomi</taxon>
        <taxon>Mammalia</taxon>
        <taxon>Eutheria</taxon>
        <taxon>Laurasiatheria</taxon>
        <taxon>Carnivora</taxon>
        <taxon>Caniformia</taxon>
        <taxon>Canidae</taxon>
        <taxon>Nyctereutes</taxon>
    </lineage>
</organism>
<evidence type="ECO:0000256" key="5">
    <source>
        <dbReference type="ARBA" id="ARBA00022692"/>
    </source>
</evidence>
<evidence type="ECO:0000256" key="2">
    <source>
        <dbReference type="ARBA" id="ARBA00004155"/>
    </source>
</evidence>
<dbReference type="AlphaFoldDB" id="A0A811Z659"/>
<accession>A0A811Z659</accession>
<dbReference type="GO" id="GO:0046870">
    <property type="term" value="F:cadmium ion binding"/>
    <property type="evidence" value="ECO:0007669"/>
    <property type="project" value="TreeGrafter"/>
</dbReference>
<keyword evidence="8" id="KW-0458">Lysosome</keyword>
<dbReference type="GO" id="GO:0015087">
    <property type="term" value="F:cobalt ion transmembrane transporter activity"/>
    <property type="evidence" value="ECO:0007669"/>
    <property type="project" value="TreeGrafter"/>
</dbReference>
<dbReference type="PANTHER" id="PTHR11706">
    <property type="entry name" value="SOLUTE CARRIER PROTEIN FAMILY 11 MEMBER"/>
    <property type="match status" value="1"/>
</dbReference>
<dbReference type="Proteomes" id="UP000645828">
    <property type="component" value="Unassembled WGS sequence"/>
</dbReference>
<dbReference type="InterPro" id="IPR001046">
    <property type="entry name" value="NRAMP_fam"/>
</dbReference>
<evidence type="ECO:0000256" key="4">
    <source>
        <dbReference type="ARBA" id="ARBA00022496"/>
    </source>
</evidence>
<dbReference type="GO" id="GO:0005384">
    <property type="term" value="F:manganese ion transmembrane transporter activity"/>
    <property type="evidence" value="ECO:0007669"/>
    <property type="project" value="TreeGrafter"/>
</dbReference>
<dbReference type="GO" id="GO:0015093">
    <property type="term" value="F:ferrous iron transmembrane transporter activity"/>
    <property type="evidence" value="ECO:0007669"/>
    <property type="project" value="TreeGrafter"/>
</dbReference>
<dbReference type="Pfam" id="PF01566">
    <property type="entry name" value="Nramp"/>
    <property type="match status" value="2"/>
</dbReference>
<keyword evidence="11" id="KW-1185">Reference proteome</keyword>
<sequence>MEPASPSACVSASLSLSLFESYSKKLGIQVSTIWFGTEQKMNLPVLISSTLPTTGSLPPSTRHSQEHFTIYFDGMITIPEEQYSLAGLKLLLVFLLATIMGPLLQHHAAGLGVVRGLSVAEVCRSHYPSWLFFCSDIQEVIGSAIAINFPSIGRVPLLGGVLMTIADICISLFLYKKRLGIFLHLCSDCHISQIKQAVGIMEIVIMPHNMYLHSALQEVQEASKYFFIDSCVALFVPFIINIFVISVVAVCGNNSSSHITLSPDDNSQLAMDIYKAGVVLGCNFGIVALYIWAVGILAAGQMILTPSFAIIPILLVAIFQDVKTMKLLNVLQSFHLHFPPIPILTFMSLWPEMSDFANGIFVTVYVQELEHLALHVMTTVVNMAYMSFVFYLDWQCLIVLGIPKFYLLNTMDANSLVLK</sequence>
<evidence type="ECO:0000256" key="1">
    <source>
        <dbReference type="ARBA" id="ARBA00004107"/>
    </source>
</evidence>
<comment type="similarity">
    <text evidence="3">Belongs to the NRAMP family.</text>
</comment>
<reference evidence="10" key="1">
    <citation type="submission" date="2020-12" db="EMBL/GenBank/DDBJ databases">
        <authorList>
            <consortium name="Molecular Ecology Group"/>
        </authorList>
    </citation>
    <scope>NUCLEOTIDE SEQUENCE</scope>
    <source>
        <strain evidence="10">TBG_1078</strain>
    </source>
</reference>
<name>A0A811Z659_NYCPR</name>
<feature type="transmembrane region" description="Helical" evidence="9">
    <location>
        <begin position="299"/>
        <end position="319"/>
    </location>
</feature>
<evidence type="ECO:0000256" key="7">
    <source>
        <dbReference type="ARBA" id="ARBA00023136"/>
    </source>
</evidence>
<feature type="transmembrane region" description="Helical" evidence="9">
    <location>
        <begin position="273"/>
        <end position="293"/>
    </location>
</feature>
<dbReference type="PANTHER" id="PTHR11706:SF40">
    <property type="entry name" value="NATURAL RESISTANCE-ASSOCIATED MACROPHAGE PROTEIN 2"/>
    <property type="match status" value="1"/>
</dbReference>
<comment type="subcellular location">
    <subcellularLocation>
        <location evidence="1">Late endosome membrane</location>
        <topology evidence="1">Multi-pass membrane protein</topology>
    </subcellularLocation>
    <subcellularLocation>
        <location evidence="2">Lysosome membrane</location>
        <topology evidence="2">Multi-pass membrane protein</topology>
    </subcellularLocation>
</comment>
<proteinExistence type="inferred from homology"/>
<dbReference type="GO" id="GO:0015086">
    <property type="term" value="F:cadmium ion transmembrane transporter activity"/>
    <property type="evidence" value="ECO:0007669"/>
    <property type="project" value="TreeGrafter"/>
</dbReference>
<evidence type="ECO:0000313" key="11">
    <source>
        <dbReference type="Proteomes" id="UP000645828"/>
    </source>
</evidence>
<feature type="transmembrane region" description="Helical" evidence="9">
    <location>
        <begin position="225"/>
        <end position="252"/>
    </location>
</feature>
<feature type="transmembrane region" description="Helical" evidence="9">
    <location>
        <begin position="83"/>
        <end position="104"/>
    </location>
</feature>
<evidence type="ECO:0000256" key="8">
    <source>
        <dbReference type="ARBA" id="ARBA00023228"/>
    </source>
</evidence>